<reference evidence="14" key="1">
    <citation type="submission" date="2022-11" db="UniProtKB">
        <authorList>
            <consortium name="WormBaseParasite"/>
        </authorList>
    </citation>
    <scope>IDENTIFICATION</scope>
</reference>
<dbReference type="Gene3D" id="1.20.5.110">
    <property type="match status" value="1"/>
</dbReference>
<feature type="transmembrane region" description="Helical" evidence="11">
    <location>
        <begin position="679"/>
        <end position="705"/>
    </location>
</feature>
<dbReference type="SUPFAM" id="SSF50978">
    <property type="entry name" value="WD40 repeat-like"/>
    <property type="match status" value="2"/>
</dbReference>
<feature type="compositionally biased region" description="Polar residues" evidence="10">
    <location>
        <begin position="926"/>
        <end position="944"/>
    </location>
</feature>
<dbReference type="GO" id="GO:0005096">
    <property type="term" value="F:GTPase activator activity"/>
    <property type="evidence" value="ECO:0007669"/>
    <property type="project" value="TreeGrafter"/>
</dbReference>
<dbReference type="InterPro" id="IPR013577">
    <property type="entry name" value="LLGL2"/>
</dbReference>
<dbReference type="InterPro" id="IPR000664">
    <property type="entry name" value="Lethal2_giant"/>
</dbReference>
<dbReference type="Pfam" id="PF08366">
    <property type="entry name" value="LLGL"/>
    <property type="match status" value="1"/>
</dbReference>
<dbReference type="WBParaSite" id="ACRNAN_Path_1107.g4259.t3">
    <property type="protein sequence ID" value="ACRNAN_Path_1107.g4259.t3"/>
    <property type="gene ID" value="ACRNAN_Path_1107.g4259"/>
</dbReference>
<name>A0A914BVT7_9BILA</name>
<dbReference type="GO" id="GO:0031201">
    <property type="term" value="C:SNARE complex"/>
    <property type="evidence" value="ECO:0007669"/>
    <property type="project" value="TreeGrafter"/>
</dbReference>
<feature type="region of interest" description="Disordered" evidence="10">
    <location>
        <begin position="926"/>
        <end position="963"/>
    </location>
</feature>
<dbReference type="GO" id="GO:0006887">
    <property type="term" value="P:exocytosis"/>
    <property type="evidence" value="ECO:0007669"/>
    <property type="project" value="UniProtKB-KW"/>
</dbReference>
<keyword evidence="13" id="KW-1185">Reference proteome</keyword>
<keyword evidence="8" id="KW-0677">Repeat</keyword>
<dbReference type="PANTHER" id="PTHR10241:SF25">
    <property type="entry name" value="TOMOSYN, ISOFORM C"/>
    <property type="match status" value="1"/>
</dbReference>
<comment type="subcellular location">
    <subcellularLocation>
        <location evidence="1">Cell membrane</location>
        <topology evidence="1">Peripheral membrane protein</topology>
    </subcellularLocation>
    <subcellularLocation>
        <location evidence="2">Cytoplasm</location>
    </subcellularLocation>
</comment>
<dbReference type="CDD" id="cd15873">
    <property type="entry name" value="R-SNARE_STXBP5_6"/>
    <property type="match status" value="1"/>
</dbReference>
<sequence>MLYIQKVHEKWSIFSQMEKARKKIASAIDGIKNLVVNIDFDVDEKISSENCCLTNIVRHGFPEDPRCLAYDPVQKLLAVGSGHGCIRLLGKASVDYHLKHNIDEPVTHVQFLVNEGGFITALRDDSLHLWNYRQKKPGIVHSLKLSKEHITCTHLPFQSKWLYVGTDRGNVYFVCLATFELSTYVINWNKAIDLSCRTHPGGVRQLALCPTDQSRLLIVFDKGPICIWNLQARESERFATDQPPVRCANWQYDGKQFICGHANGSLTVWSLKKSDEPVQKTVPHGANCRAITHLIWQHNNENEPIVAFAGGMPNDDGVLPALTVLRAKSSATVLEMDHPIIAICPLNSSPFSNIPQHPAAIGVLLKNDLIVVDLTTPGYPCFESPYPMDIHESPVTYVAYFSDCPVDLTAALILVGRNQRRQGARVSDKPFPITGGMERECATGHQELLLTGHEDGSLKFWHASSENLHAMYKLKTGRHFEKIDDTSVVSYAVTDVRLCLDSRLLLVSSACGQVTLFRFVKTESSQEISVVTLAQLCSSFTIGNNNGDENHHVNSNSSSTRGELKRQVEAVLSNDSRSTITTECSEEVENLTPIKVRGGALRRPAGYQPELLCQIPWGEGHVPEKITAMALNSAYGVVAIGTYAGVALVDIVTYTLIYSWSNTELYGRESITAMALNSAYGVVAIGTYAGVALVDIVTYTLIYSWSNTELYGRESVNFSLPSQNSDASPLEPPQTPTASEPAHGKPFNRRSLMSRVSSKVKETVHTSSSSAELVSLDKTSEGGQQEKPNESYLSIDKAQINIARRKSMPSRAHLTLKLNMEARDGGASKEATTPRLLTPQSAMVVFSDERMSMSSPPSALIENEEGYIEKPDDAQQRTQSNMHSSSIGSSMSSNNSSKAFVRLNTEFKQRSNEFSKRPMLTKAQSMAAQQHYSSTIDSPQNHSNGDFILKDPPQQASRSPSLSSLDRIGLPECVTSLTFINCCSKKGNSKSEPCLWLGMSTGACVAFNLILPADRIVNSVVVAPSDMIDGPKGSVIRLQDQVLFIGFLNRQFCVIEAGAEQYKDPNKDSGPTSANLEANLQNKVVTKNSLSPTFTNGQESSVSYEEFSQIAILVSEKEARILSLPGYHSLFHYKPEIPFVKAKTTHVRGYPTLMCLNAAGSIVILSLPSLRLLFQSQLFRSSVDIGDPICQKTDLSENGLGVYMATPSEIQKFTTCSELSSQVAECSGELFVPCDMPEPPKTSFFKGVSTLFGNQKDSIDLDAIFNENPSTTATAGMKSVARIIPSASTASPNMDHAHSKGISAGQAATMAIQNLHERGDRLNAVVDATENLRNNAMNLQSRSSKLVEKYEKKKWYQL</sequence>
<protein>
    <submittedName>
        <fullName evidence="14">V-SNARE coiled-coil homology domain-containing protein</fullName>
    </submittedName>
</protein>
<accession>A0A914BVT7</accession>
<keyword evidence="9" id="KW-0175">Coiled coil</keyword>
<keyword evidence="7" id="KW-0853">WD repeat</keyword>
<proteinExistence type="inferred from homology"/>
<feature type="domain" description="V-SNARE coiled-coil homology" evidence="12">
    <location>
        <begin position="1293"/>
        <end position="1357"/>
    </location>
</feature>
<dbReference type="InterPro" id="IPR042855">
    <property type="entry name" value="V_SNARE_CC"/>
</dbReference>
<keyword evidence="11" id="KW-0812">Transmembrane</keyword>
<dbReference type="Gene3D" id="2.130.10.10">
    <property type="entry name" value="YVTN repeat-like/Quinoprotein amine dehydrogenase"/>
    <property type="match status" value="3"/>
</dbReference>
<dbReference type="GO" id="GO:0019905">
    <property type="term" value="F:syntaxin binding"/>
    <property type="evidence" value="ECO:0007669"/>
    <property type="project" value="TreeGrafter"/>
</dbReference>
<evidence type="ECO:0000256" key="8">
    <source>
        <dbReference type="ARBA" id="ARBA00022737"/>
    </source>
</evidence>
<dbReference type="GO" id="GO:0045159">
    <property type="term" value="F:myosin II binding"/>
    <property type="evidence" value="ECO:0007669"/>
    <property type="project" value="TreeGrafter"/>
</dbReference>
<dbReference type="InterPro" id="IPR001680">
    <property type="entry name" value="WD40_rpt"/>
</dbReference>
<comment type="similarity">
    <text evidence="3">Belongs to the WD repeat L(2)GL family.</text>
</comment>
<feature type="transmembrane region" description="Helical" evidence="11">
    <location>
        <begin position="634"/>
        <end position="658"/>
    </location>
</feature>
<evidence type="ECO:0000256" key="11">
    <source>
        <dbReference type="SAM" id="Phobius"/>
    </source>
</evidence>
<dbReference type="InterPro" id="IPR015943">
    <property type="entry name" value="WD40/YVTN_repeat-like_dom_sf"/>
</dbReference>
<evidence type="ECO:0000256" key="4">
    <source>
        <dbReference type="ARBA" id="ARBA00022475"/>
    </source>
</evidence>
<dbReference type="Proteomes" id="UP000887540">
    <property type="component" value="Unplaced"/>
</dbReference>
<feature type="region of interest" description="Disordered" evidence="10">
    <location>
        <begin position="872"/>
        <end position="896"/>
    </location>
</feature>
<keyword evidence="11" id="KW-0472">Membrane</keyword>
<evidence type="ECO:0000256" key="9">
    <source>
        <dbReference type="PROSITE-ProRule" id="PRU00290"/>
    </source>
</evidence>
<evidence type="ECO:0000256" key="1">
    <source>
        <dbReference type="ARBA" id="ARBA00004202"/>
    </source>
</evidence>
<feature type="compositionally biased region" description="Polar residues" evidence="10">
    <location>
        <begin position="954"/>
        <end position="963"/>
    </location>
</feature>
<evidence type="ECO:0000259" key="12">
    <source>
        <dbReference type="PROSITE" id="PS50892"/>
    </source>
</evidence>
<evidence type="ECO:0000256" key="7">
    <source>
        <dbReference type="ARBA" id="ARBA00022574"/>
    </source>
</evidence>
<evidence type="ECO:0000313" key="13">
    <source>
        <dbReference type="Proteomes" id="UP000887540"/>
    </source>
</evidence>
<evidence type="ECO:0000313" key="14">
    <source>
        <dbReference type="WBParaSite" id="ACRNAN_Path_1107.g4259.t3"/>
    </source>
</evidence>
<organism evidence="13 14">
    <name type="scientific">Acrobeloides nanus</name>
    <dbReference type="NCBI Taxonomy" id="290746"/>
    <lineage>
        <taxon>Eukaryota</taxon>
        <taxon>Metazoa</taxon>
        <taxon>Ecdysozoa</taxon>
        <taxon>Nematoda</taxon>
        <taxon>Chromadorea</taxon>
        <taxon>Rhabditida</taxon>
        <taxon>Tylenchina</taxon>
        <taxon>Cephalobomorpha</taxon>
        <taxon>Cephaloboidea</taxon>
        <taxon>Cephalobidae</taxon>
        <taxon>Acrobeloides</taxon>
    </lineage>
</organism>
<evidence type="ECO:0000256" key="2">
    <source>
        <dbReference type="ARBA" id="ARBA00004496"/>
    </source>
</evidence>
<dbReference type="InterPro" id="IPR036322">
    <property type="entry name" value="WD40_repeat_dom_sf"/>
</dbReference>
<evidence type="ECO:0000256" key="5">
    <source>
        <dbReference type="ARBA" id="ARBA00022483"/>
    </source>
</evidence>
<dbReference type="GO" id="GO:0006893">
    <property type="term" value="P:Golgi to plasma membrane transport"/>
    <property type="evidence" value="ECO:0007669"/>
    <property type="project" value="TreeGrafter"/>
</dbReference>
<keyword evidence="11" id="KW-1133">Transmembrane helix</keyword>
<keyword evidence="6" id="KW-0963">Cytoplasm</keyword>
<evidence type="ECO:0000256" key="3">
    <source>
        <dbReference type="ARBA" id="ARBA00008070"/>
    </source>
</evidence>
<dbReference type="PANTHER" id="PTHR10241">
    <property type="entry name" value="LETHAL 2 GIANT LARVAE PROTEIN"/>
    <property type="match status" value="1"/>
</dbReference>
<dbReference type="SMART" id="SM00320">
    <property type="entry name" value="WD40"/>
    <property type="match status" value="6"/>
</dbReference>
<feature type="region of interest" description="Disordered" evidence="10">
    <location>
        <begin position="721"/>
        <end position="793"/>
    </location>
</feature>
<evidence type="ECO:0000256" key="10">
    <source>
        <dbReference type="SAM" id="MobiDB-lite"/>
    </source>
</evidence>
<evidence type="ECO:0000256" key="6">
    <source>
        <dbReference type="ARBA" id="ARBA00022490"/>
    </source>
</evidence>
<keyword evidence="4" id="KW-1003">Cell membrane</keyword>
<dbReference type="PROSITE" id="PS50892">
    <property type="entry name" value="V_SNARE"/>
    <property type="match status" value="1"/>
</dbReference>
<keyword evidence="5" id="KW-0268">Exocytosis</keyword>
<feature type="compositionally biased region" description="Low complexity" evidence="10">
    <location>
        <begin position="880"/>
        <end position="896"/>
    </location>
</feature>
<dbReference type="GO" id="GO:0005886">
    <property type="term" value="C:plasma membrane"/>
    <property type="evidence" value="ECO:0007669"/>
    <property type="project" value="UniProtKB-SubCell"/>
</dbReference>
<dbReference type="PRINTS" id="PR00962">
    <property type="entry name" value="LETHAL2GIANT"/>
</dbReference>